<gene>
    <name evidence="2" type="primary">sdhC</name>
    <name evidence="2" type="ORF">Poly21_34520</name>
</gene>
<dbReference type="RefSeq" id="WP_146407938.1">
    <property type="nucleotide sequence ID" value="NZ_SJPU01000002.1"/>
</dbReference>
<evidence type="ECO:0000313" key="2">
    <source>
        <dbReference type="EMBL" id="TWU16247.1"/>
    </source>
</evidence>
<comment type="caution">
    <text evidence="2">The sequence shown here is derived from an EMBL/GenBank/DDBJ whole genome shotgun (WGS) entry which is preliminary data.</text>
</comment>
<feature type="transmembrane region" description="Helical" evidence="1">
    <location>
        <begin position="21"/>
        <end position="47"/>
    </location>
</feature>
<keyword evidence="3" id="KW-1185">Reference proteome</keyword>
<evidence type="ECO:0000313" key="3">
    <source>
        <dbReference type="Proteomes" id="UP000319908"/>
    </source>
</evidence>
<dbReference type="EMBL" id="SJPU01000002">
    <property type="protein sequence ID" value="TWU16247.1"/>
    <property type="molecule type" value="Genomic_DNA"/>
</dbReference>
<keyword evidence="1" id="KW-0472">Membrane</keyword>
<feature type="transmembrane region" description="Helical" evidence="1">
    <location>
        <begin position="108"/>
        <end position="131"/>
    </location>
</feature>
<keyword evidence="1" id="KW-0812">Transmembrane</keyword>
<keyword evidence="1" id="KW-1133">Transmembrane helix</keyword>
<dbReference type="InterPro" id="IPR034804">
    <property type="entry name" value="SQR/QFR_C/D"/>
</dbReference>
<dbReference type="SUPFAM" id="SSF81343">
    <property type="entry name" value="Fumarate reductase respiratory complex transmembrane subunits"/>
    <property type="match status" value="1"/>
</dbReference>
<dbReference type="AlphaFoldDB" id="A0A5C6BX74"/>
<dbReference type="Proteomes" id="UP000319908">
    <property type="component" value="Unassembled WGS sequence"/>
</dbReference>
<feature type="transmembrane region" description="Helical" evidence="1">
    <location>
        <begin position="171"/>
        <end position="198"/>
    </location>
</feature>
<reference evidence="2 3" key="1">
    <citation type="journal article" date="2020" name="Antonie Van Leeuwenhoek">
        <title>Rhodopirellula heiligendammensis sp. nov., Rhodopirellula pilleata sp. nov., and Rhodopirellula solitaria sp. nov. isolated from natural or artificial marine surfaces in Northern Germany and California, USA, and emended description of the genus Rhodopirellula.</title>
        <authorList>
            <person name="Kallscheuer N."/>
            <person name="Wiegand S."/>
            <person name="Jogler M."/>
            <person name="Boedeker C."/>
            <person name="Peeters S.H."/>
            <person name="Rast P."/>
            <person name="Heuer A."/>
            <person name="Jetten M.S.M."/>
            <person name="Rohde M."/>
            <person name="Jogler C."/>
        </authorList>
    </citation>
    <scope>NUCLEOTIDE SEQUENCE [LARGE SCALE GENOMIC DNA]</scope>
    <source>
        <strain evidence="2 3">Poly21</strain>
    </source>
</reference>
<sequence>MAELTRSQSFFIRHEFGIRRLHSLLGVVPLGLYMCVHLVTNASLLGGTAPFQRAVYMIHSLGPALPIVEWGGIFLPLLFHAIIGVWIIRTGKSNTSRYPYTANKRYTWQRWTGLIAFVFLMFHILHLQGWFHFSPWLAVMRPLGFAQFYPYNAASSLASAMDEWVWGFWPAFYLIGVMATVYHLANGLWTAGITWGLWTSPAAMQRATKVCTVFGVLLAMVALAAWWAAVSPGPADIANAREKEQEMYDAAVATGLAYDDPHKRAGDDHAVPPSEDGIEAIIVEETIIVAPDSQ</sequence>
<dbReference type="CDD" id="cd03497">
    <property type="entry name" value="SQR_TypeB_1_TM"/>
    <property type="match status" value="1"/>
</dbReference>
<evidence type="ECO:0000256" key="1">
    <source>
        <dbReference type="SAM" id="Phobius"/>
    </source>
</evidence>
<dbReference type="InterPro" id="IPR016002">
    <property type="entry name" value="Succ_DH_cyt_b558_Firmicute"/>
</dbReference>
<accession>A0A5C6BX74</accession>
<proteinExistence type="predicted"/>
<dbReference type="GO" id="GO:0016020">
    <property type="term" value="C:membrane"/>
    <property type="evidence" value="ECO:0007669"/>
    <property type="project" value="InterPro"/>
</dbReference>
<name>A0A5C6BX74_9BACT</name>
<feature type="transmembrane region" description="Helical" evidence="1">
    <location>
        <begin position="210"/>
        <end position="229"/>
    </location>
</feature>
<dbReference type="OrthoDB" id="9789209at2"/>
<organism evidence="2 3">
    <name type="scientific">Allorhodopirellula heiligendammensis</name>
    <dbReference type="NCBI Taxonomy" id="2714739"/>
    <lineage>
        <taxon>Bacteria</taxon>
        <taxon>Pseudomonadati</taxon>
        <taxon>Planctomycetota</taxon>
        <taxon>Planctomycetia</taxon>
        <taxon>Pirellulales</taxon>
        <taxon>Pirellulaceae</taxon>
        <taxon>Allorhodopirellula</taxon>
    </lineage>
</organism>
<feature type="transmembrane region" description="Helical" evidence="1">
    <location>
        <begin position="67"/>
        <end position="88"/>
    </location>
</feature>
<dbReference type="Gene3D" id="1.20.1300.10">
    <property type="entry name" value="Fumarate reductase/succinate dehydrogenase, transmembrane subunit"/>
    <property type="match status" value="1"/>
</dbReference>
<protein>
    <submittedName>
        <fullName evidence="2">Succinate dehydrogenase cytochrome b558 subunit</fullName>
    </submittedName>
</protein>